<evidence type="ECO:0000259" key="1">
    <source>
        <dbReference type="Pfam" id="PF01261"/>
    </source>
</evidence>
<dbReference type="SUPFAM" id="SSF51658">
    <property type="entry name" value="Xylose isomerase-like"/>
    <property type="match status" value="1"/>
</dbReference>
<dbReference type="PANTHER" id="PTHR12110">
    <property type="entry name" value="HYDROXYPYRUVATE ISOMERASE"/>
    <property type="match status" value="1"/>
</dbReference>
<dbReference type="GO" id="GO:0016853">
    <property type="term" value="F:isomerase activity"/>
    <property type="evidence" value="ECO:0007669"/>
    <property type="project" value="UniProtKB-KW"/>
</dbReference>
<dbReference type="InterPro" id="IPR013022">
    <property type="entry name" value="Xyl_isomerase-like_TIM-brl"/>
</dbReference>
<proteinExistence type="predicted"/>
<accession>A0ABX0J3G1</accession>
<dbReference type="InterPro" id="IPR050312">
    <property type="entry name" value="IolE/XylAMocC-like"/>
</dbReference>
<dbReference type="PANTHER" id="PTHR12110:SF53">
    <property type="entry name" value="BLR5974 PROTEIN"/>
    <property type="match status" value="1"/>
</dbReference>
<protein>
    <submittedName>
        <fullName evidence="2">Sugar phosphate isomerase/epimerase</fullName>
    </submittedName>
</protein>
<name>A0ABX0J3G1_9BACL</name>
<keyword evidence="3" id="KW-1185">Reference proteome</keyword>
<evidence type="ECO:0000313" key="2">
    <source>
        <dbReference type="EMBL" id="NHN29950.1"/>
    </source>
</evidence>
<feature type="domain" description="Xylose isomerase-like TIM barrel" evidence="1">
    <location>
        <begin position="52"/>
        <end position="242"/>
    </location>
</feature>
<evidence type="ECO:0000313" key="3">
    <source>
        <dbReference type="Proteomes" id="UP001165962"/>
    </source>
</evidence>
<dbReference type="RefSeq" id="WP_166148544.1">
    <property type="nucleotide sequence ID" value="NZ_JAAOIW010000003.1"/>
</dbReference>
<reference evidence="2" key="1">
    <citation type="submission" date="2020-03" db="EMBL/GenBank/DDBJ databases">
        <title>Draft sequencing of Paenibacilllus sp. S3N08.</title>
        <authorList>
            <person name="Kim D.-U."/>
        </authorList>
    </citation>
    <scope>NUCLEOTIDE SEQUENCE</scope>
    <source>
        <strain evidence="2">S3N08</strain>
    </source>
</reference>
<gene>
    <name evidence="2" type="ORF">G9U52_08890</name>
</gene>
<organism evidence="2 3">
    <name type="scientific">Paenibacillus agricola</name>
    <dbReference type="NCBI Taxonomy" id="2716264"/>
    <lineage>
        <taxon>Bacteria</taxon>
        <taxon>Bacillati</taxon>
        <taxon>Bacillota</taxon>
        <taxon>Bacilli</taxon>
        <taxon>Bacillales</taxon>
        <taxon>Paenibacillaceae</taxon>
        <taxon>Paenibacillus</taxon>
    </lineage>
</organism>
<dbReference type="Proteomes" id="UP001165962">
    <property type="component" value="Unassembled WGS sequence"/>
</dbReference>
<sequence length="264" mass="30098">MAIFINLLPYLNRIDDCKELLDSWQGGLEISMDGPNWVDPMNWTVEFSRFQQHRGPLSVHSPIWELNLASARYEVLRNYSFDVYKQSLAWSAKIGAEQVVVHPSLYSSPLFLRSQSQYYAKENLKRLGEEAKKLGIDMAVENVGFHETALFNEEEFVRLFEEIPTISALVDVGHSHINGWDTASLICQLGTRLSAVHLHDNDAISDLHLPIGAGTLEWGGIWDALRSADHPFRSILEYGYDTPMELLLQHVKLVEHELEEPQVL</sequence>
<dbReference type="Pfam" id="PF01261">
    <property type="entry name" value="AP_endonuc_2"/>
    <property type="match status" value="1"/>
</dbReference>
<dbReference type="InterPro" id="IPR036237">
    <property type="entry name" value="Xyl_isomerase-like_sf"/>
</dbReference>
<dbReference type="EMBL" id="JAAOIW010000003">
    <property type="protein sequence ID" value="NHN29950.1"/>
    <property type="molecule type" value="Genomic_DNA"/>
</dbReference>
<dbReference type="Gene3D" id="3.20.20.150">
    <property type="entry name" value="Divalent-metal-dependent TIM barrel enzymes"/>
    <property type="match status" value="1"/>
</dbReference>
<keyword evidence="2" id="KW-0413">Isomerase</keyword>
<comment type="caution">
    <text evidence="2">The sequence shown here is derived from an EMBL/GenBank/DDBJ whole genome shotgun (WGS) entry which is preliminary data.</text>
</comment>